<dbReference type="Proteomes" id="UP000054270">
    <property type="component" value="Unassembled WGS sequence"/>
</dbReference>
<organism evidence="1 2">
    <name type="scientific">Hypholoma sublateritium (strain FD-334 SS-4)</name>
    <dbReference type="NCBI Taxonomy" id="945553"/>
    <lineage>
        <taxon>Eukaryota</taxon>
        <taxon>Fungi</taxon>
        <taxon>Dikarya</taxon>
        <taxon>Basidiomycota</taxon>
        <taxon>Agaricomycotina</taxon>
        <taxon>Agaricomycetes</taxon>
        <taxon>Agaricomycetidae</taxon>
        <taxon>Agaricales</taxon>
        <taxon>Agaricineae</taxon>
        <taxon>Strophariaceae</taxon>
        <taxon>Hypholoma</taxon>
    </lineage>
</organism>
<sequence length="234" mass="26153">MSSSKLTSKPPLHGDEVLLMASLVVSDGRERPNEDHPDLLHPFNHYSRRPARRWIHGHIYPTILSFQDKFTLFLPEVDKLTVRSSIVDDAGRCSVAKRASSPPDEDSDSKVRLPNSISRLYLSGYALVACGPRVGDCTLANHFHRLSTANPPLLKLISSHSRNQYPPFCYYRLTIQSSGYACCLVTLTRSHDIFVDASGYGPGVIMRRRWLAWAVWATISRGILVGIRILPGLS</sequence>
<dbReference type="AlphaFoldDB" id="A0A0D2L656"/>
<proteinExistence type="predicted"/>
<evidence type="ECO:0000313" key="1">
    <source>
        <dbReference type="EMBL" id="KJA22377.1"/>
    </source>
</evidence>
<protein>
    <submittedName>
        <fullName evidence="1">Uncharacterized protein</fullName>
    </submittedName>
</protein>
<accession>A0A0D2L656</accession>
<name>A0A0D2L656_HYPSF</name>
<dbReference type="EMBL" id="KN817550">
    <property type="protein sequence ID" value="KJA22377.1"/>
    <property type="molecule type" value="Genomic_DNA"/>
</dbReference>
<keyword evidence="2" id="KW-1185">Reference proteome</keyword>
<evidence type="ECO:0000313" key="2">
    <source>
        <dbReference type="Proteomes" id="UP000054270"/>
    </source>
</evidence>
<gene>
    <name evidence="1" type="ORF">HYPSUDRAFT_655938</name>
</gene>
<reference evidence="2" key="1">
    <citation type="submission" date="2014-04" db="EMBL/GenBank/DDBJ databases">
        <title>Evolutionary Origins and Diversification of the Mycorrhizal Mutualists.</title>
        <authorList>
            <consortium name="DOE Joint Genome Institute"/>
            <consortium name="Mycorrhizal Genomics Consortium"/>
            <person name="Kohler A."/>
            <person name="Kuo A."/>
            <person name="Nagy L.G."/>
            <person name="Floudas D."/>
            <person name="Copeland A."/>
            <person name="Barry K.W."/>
            <person name="Cichocki N."/>
            <person name="Veneault-Fourrey C."/>
            <person name="LaButti K."/>
            <person name="Lindquist E.A."/>
            <person name="Lipzen A."/>
            <person name="Lundell T."/>
            <person name="Morin E."/>
            <person name="Murat C."/>
            <person name="Riley R."/>
            <person name="Ohm R."/>
            <person name="Sun H."/>
            <person name="Tunlid A."/>
            <person name="Henrissat B."/>
            <person name="Grigoriev I.V."/>
            <person name="Hibbett D.S."/>
            <person name="Martin F."/>
        </authorList>
    </citation>
    <scope>NUCLEOTIDE SEQUENCE [LARGE SCALE GENOMIC DNA]</scope>
    <source>
        <strain evidence="2">FD-334 SS-4</strain>
    </source>
</reference>